<dbReference type="AlphaFoldDB" id="A0A543Q6I5"/>
<accession>A0A543Q6I5</accession>
<name>A0A543Q6I5_ACITH</name>
<dbReference type="RefSeq" id="WP_142088112.1">
    <property type="nucleotide sequence ID" value="NZ_SZUV01000001.1"/>
</dbReference>
<evidence type="ECO:0000313" key="1">
    <source>
        <dbReference type="EMBL" id="TQN51934.1"/>
    </source>
</evidence>
<protein>
    <submittedName>
        <fullName evidence="1">Uncharacterized protein</fullName>
    </submittedName>
</protein>
<comment type="caution">
    <text evidence="1">The sequence shown here is derived from an EMBL/GenBank/DDBJ whole genome shotgun (WGS) entry which is preliminary data.</text>
</comment>
<reference evidence="1 2" key="1">
    <citation type="submission" date="2019-03" db="EMBL/GenBank/DDBJ databases">
        <title>New insights into Acidothiobacillus thiooxidans sulfur metabolism through coupled gene expression, solution geochemistry, microscopy and spectroscopy analyses.</title>
        <authorList>
            <person name="Camacho D."/>
            <person name="Frazao R."/>
            <person name="Fouillen A."/>
            <person name="Nanci A."/>
            <person name="Lang B.F."/>
            <person name="Apte S.C."/>
            <person name="Baron C."/>
            <person name="Warren L.A."/>
        </authorList>
    </citation>
    <scope>NUCLEOTIDE SEQUENCE [LARGE SCALE GENOMIC DNA]</scope>
    <source>
        <strain evidence="1 2">ATCC 19377</strain>
    </source>
</reference>
<gene>
    <name evidence="1" type="ORF">DLNHIDIE_01815</name>
</gene>
<dbReference type="Proteomes" id="UP000315403">
    <property type="component" value="Unassembled WGS sequence"/>
</dbReference>
<proteinExistence type="predicted"/>
<dbReference type="EMBL" id="SZUV01000001">
    <property type="protein sequence ID" value="TQN51934.1"/>
    <property type="molecule type" value="Genomic_DNA"/>
</dbReference>
<evidence type="ECO:0000313" key="2">
    <source>
        <dbReference type="Proteomes" id="UP000315403"/>
    </source>
</evidence>
<sequence length="165" mass="19164">MRKSRNQKIEAYVDAAVRVAQIRVHARIAGVSPEDYLDSRHDDSLEIIERLARYYWRRDMAKELNMPGRLAIAFEKHRRSITDPEQLIKKLEKQVGSCGQYYEIWLPRMMGAIAGCIRFYDLDEPLRAALWASVDYPATGPTEKDWEEVSDMESDAWDAIREASI</sequence>
<organism evidence="1 2">
    <name type="scientific">Acidithiobacillus thiooxidans ATCC 19377</name>
    <dbReference type="NCBI Taxonomy" id="637390"/>
    <lineage>
        <taxon>Bacteria</taxon>
        <taxon>Pseudomonadati</taxon>
        <taxon>Pseudomonadota</taxon>
        <taxon>Acidithiobacillia</taxon>
        <taxon>Acidithiobacillales</taxon>
        <taxon>Acidithiobacillaceae</taxon>
        <taxon>Acidithiobacillus</taxon>
    </lineage>
</organism>